<dbReference type="Gene3D" id="3.40.30.10">
    <property type="entry name" value="Glutaredoxin"/>
    <property type="match status" value="1"/>
</dbReference>
<keyword evidence="4" id="KW-0676">Redox-active center</keyword>
<evidence type="ECO:0000256" key="2">
    <source>
        <dbReference type="ARBA" id="ARBA00022862"/>
    </source>
</evidence>
<dbReference type="Proteomes" id="UP000228711">
    <property type="component" value="Unassembled WGS sequence"/>
</dbReference>
<dbReference type="EMBL" id="PEXV01000093">
    <property type="protein sequence ID" value="PIS41499.1"/>
    <property type="molecule type" value="Genomic_DNA"/>
</dbReference>
<sequence length="118" mass="12829">DTVFTHKAWRETEGLLKEVMYPMAADHAGNLARQLGICDPESGLADRAVFIIDPDGVLQACEIVADGIGRSAKEIVRKLRALDHVRNNPHTACPASWEEGDKDLTPGLKIVGKVEGQL</sequence>
<dbReference type="Pfam" id="PF00578">
    <property type="entry name" value="AhpC-TSA"/>
    <property type="match status" value="1"/>
</dbReference>
<evidence type="ECO:0000256" key="1">
    <source>
        <dbReference type="ARBA" id="ARBA00022559"/>
    </source>
</evidence>
<dbReference type="PANTHER" id="PTHR10681">
    <property type="entry name" value="THIOREDOXIN PEROXIDASE"/>
    <property type="match status" value="1"/>
</dbReference>
<reference evidence="7" key="1">
    <citation type="submission" date="2017-09" db="EMBL/GenBank/DDBJ databases">
        <title>Depth-based differentiation of microbial function through sediment-hosted aquifers and enrichment of novel symbionts in the deep terrestrial subsurface.</title>
        <authorList>
            <person name="Probst A.J."/>
            <person name="Ladd B."/>
            <person name="Jarett J.K."/>
            <person name="Geller-Mcgrath D.E."/>
            <person name="Sieber C.M.K."/>
            <person name="Emerson J.B."/>
            <person name="Anantharaman K."/>
            <person name="Thomas B.C."/>
            <person name="Malmstrom R."/>
            <person name="Stieglmeier M."/>
            <person name="Klingl A."/>
            <person name="Woyke T."/>
            <person name="Ryan C.M."/>
            <person name="Banfield J.F."/>
        </authorList>
    </citation>
    <scope>NUCLEOTIDE SEQUENCE [LARGE SCALE GENOMIC DNA]</scope>
</reference>
<evidence type="ECO:0000256" key="4">
    <source>
        <dbReference type="ARBA" id="ARBA00023284"/>
    </source>
</evidence>
<evidence type="ECO:0000259" key="5">
    <source>
        <dbReference type="Pfam" id="PF00578"/>
    </source>
</evidence>
<keyword evidence="3 6" id="KW-0560">Oxidoreductase</keyword>
<dbReference type="GO" id="GO:0045454">
    <property type="term" value="P:cell redox homeostasis"/>
    <property type="evidence" value="ECO:0007669"/>
    <property type="project" value="TreeGrafter"/>
</dbReference>
<dbReference type="AlphaFoldDB" id="A0A2H0YT96"/>
<evidence type="ECO:0000313" key="7">
    <source>
        <dbReference type="Proteomes" id="UP000228711"/>
    </source>
</evidence>
<dbReference type="SUPFAM" id="SSF52833">
    <property type="entry name" value="Thioredoxin-like"/>
    <property type="match status" value="1"/>
</dbReference>
<comment type="caution">
    <text evidence="6">The sequence shown here is derived from an EMBL/GenBank/DDBJ whole genome shotgun (WGS) entry which is preliminary data.</text>
</comment>
<dbReference type="InterPro" id="IPR036249">
    <property type="entry name" value="Thioredoxin-like_sf"/>
</dbReference>
<protein>
    <submittedName>
        <fullName evidence="6">Peroxiredoxin</fullName>
        <ecNumber evidence="6">1.11.1.15</ecNumber>
    </submittedName>
</protein>
<keyword evidence="1 6" id="KW-0575">Peroxidase</keyword>
<dbReference type="GO" id="GO:0005829">
    <property type="term" value="C:cytosol"/>
    <property type="evidence" value="ECO:0007669"/>
    <property type="project" value="TreeGrafter"/>
</dbReference>
<gene>
    <name evidence="6" type="ORF">COT25_02805</name>
</gene>
<dbReference type="GO" id="GO:0033554">
    <property type="term" value="P:cellular response to stress"/>
    <property type="evidence" value="ECO:0007669"/>
    <property type="project" value="TreeGrafter"/>
</dbReference>
<dbReference type="InterPro" id="IPR000866">
    <property type="entry name" value="AhpC/TSA"/>
</dbReference>
<feature type="domain" description="Alkyl hydroperoxide reductase subunit C/ Thiol specific antioxidant" evidence="5">
    <location>
        <begin position="1"/>
        <end position="60"/>
    </location>
</feature>
<dbReference type="GO" id="GO:0008379">
    <property type="term" value="F:thioredoxin peroxidase activity"/>
    <property type="evidence" value="ECO:0007669"/>
    <property type="project" value="TreeGrafter"/>
</dbReference>
<evidence type="ECO:0000256" key="3">
    <source>
        <dbReference type="ARBA" id="ARBA00023002"/>
    </source>
</evidence>
<dbReference type="EC" id="1.11.1.15" evidence="6"/>
<feature type="non-terminal residue" evidence="6">
    <location>
        <position position="1"/>
    </location>
</feature>
<dbReference type="InterPro" id="IPR050217">
    <property type="entry name" value="Peroxiredoxin"/>
</dbReference>
<accession>A0A2H0YT96</accession>
<dbReference type="GO" id="GO:0042744">
    <property type="term" value="P:hydrogen peroxide catabolic process"/>
    <property type="evidence" value="ECO:0007669"/>
    <property type="project" value="TreeGrafter"/>
</dbReference>
<name>A0A2H0YT96_9BACT</name>
<organism evidence="6 7">
    <name type="scientific">Candidatus Kerfeldbacteria bacterium CG08_land_8_20_14_0_20_42_7</name>
    <dbReference type="NCBI Taxonomy" id="2014245"/>
    <lineage>
        <taxon>Bacteria</taxon>
        <taxon>Candidatus Kerfeldiibacteriota</taxon>
    </lineage>
</organism>
<evidence type="ECO:0000313" key="6">
    <source>
        <dbReference type="EMBL" id="PIS41499.1"/>
    </source>
</evidence>
<keyword evidence="2" id="KW-0049">Antioxidant</keyword>
<dbReference type="PANTHER" id="PTHR10681:SF121">
    <property type="entry name" value="ALKYL HYDROPEROXIDE REDUCTASE C"/>
    <property type="match status" value="1"/>
</dbReference>
<dbReference type="GO" id="GO:0006979">
    <property type="term" value="P:response to oxidative stress"/>
    <property type="evidence" value="ECO:0007669"/>
    <property type="project" value="TreeGrafter"/>
</dbReference>
<proteinExistence type="predicted"/>